<proteinExistence type="predicted"/>
<reference evidence="2" key="2">
    <citation type="submission" date="2025-09" db="UniProtKB">
        <authorList>
            <consortium name="Ensembl"/>
        </authorList>
    </citation>
    <scope>IDENTIFICATION</scope>
</reference>
<dbReference type="AlphaFoldDB" id="A0A8C6BEI9"/>
<keyword evidence="3" id="KW-1185">Reference proteome</keyword>
<organism evidence="2 3">
    <name type="scientific">Monodon monoceros</name>
    <name type="common">Narwhal</name>
    <name type="synonym">Ceratodon monodon</name>
    <dbReference type="NCBI Taxonomy" id="40151"/>
    <lineage>
        <taxon>Eukaryota</taxon>
        <taxon>Metazoa</taxon>
        <taxon>Chordata</taxon>
        <taxon>Craniata</taxon>
        <taxon>Vertebrata</taxon>
        <taxon>Euteleostomi</taxon>
        <taxon>Mammalia</taxon>
        <taxon>Eutheria</taxon>
        <taxon>Laurasiatheria</taxon>
        <taxon>Artiodactyla</taxon>
        <taxon>Whippomorpha</taxon>
        <taxon>Cetacea</taxon>
        <taxon>Odontoceti</taxon>
        <taxon>Monodontidae</taxon>
        <taxon>Monodon</taxon>
    </lineage>
</organism>
<name>A0A8C6BEI9_MONMO</name>
<evidence type="ECO:0000313" key="2">
    <source>
        <dbReference type="Ensembl" id="ENSMMNP00015015329.1"/>
    </source>
</evidence>
<accession>A0A8C6BEI9</accession>
<evidence type="ECO:0000313" key="3">
    <source>
        <dbReference type="Proteomes" id="UP000694561"/>
    </source>
</evidence>
<dbReference type="GeneTree" id="ENSGT01000000221989"/>
<dbReference type="Proteomes" id="UP000694561">
    <property type="component" value="Unplaced"/>
</dbReference>
<protein>
    <submittedName>
        <fullName evidence="2">Uncharacterized protein</fullName>
    </submittedName>
</protein>
<reference evidence="2" key="1">
    <citation type="submission" date="2025-08" db="UniProtKB">
        <authorList>
            <consortium name="Ensembl"/>
        </authorList>
    </citation>
    <scope>IDENTIFICATION</scope>
</reference>
<evidence type="ECO:0000256" key="1">
    <source>
        <dbReference type="SAM" id="MobiDB-lite"/>
    </source>
</evidence>
<dbReference type="Ensembl" id="ENSMMNT00015016793.1">
    <property type="protein sequence ID" value="ENSMMNP00015015329.1"/>
    <property type="gene ID" value="ENSMMNG00015011281.1"/>
</dbReference>
<sequence length="118" mass="12832">MNPESWIFFFLLPSQRSPFGLQEGQTEKDYQMGSFWTPGFPRGGSSPCSGLGLAVLLQEWKNTRYKAFNRQTGARRNVKAGPGAGERGARPSEAPRTGATGMPRTRASRAGLVWAPSG</sequence>
<feature type="region of interest" description="Disordered" evidence="1">
    <location>
        <begin position="71"/>
        <end position="118"/>
    </location>
</feature>